<keyword evidence="2" id="KW-0819">tRNA processing</keyword>
<dbReference type="GO" id="GO:0033204">
    <property type="term" value="F:ribonuclease P RNA binding"/>
    <property type="evidence" value="ECO:0007669"/>
    <property type="project" value="TreeGrafter"/>
</dbReference>
<evidence type="ECO:0000256" key="1">
    <source>
        <dbReference type="ARBA" id="ARBA00010800"/>
    </source>
</evidence>
<dbReference type="Proteomes" id="UP000799439">
    <property type="component" value="Unassembled WGS sequence"/>
</dbReference>
<reference evidence="4" key="1">
    <citation type="journal article" date="2020" name="Stud. Mycol.">
        <title>101 Dothideomycetes genomes: a test case for predicting lifestyles and emergence of pathogens.</title>
        <authorList>
            <person name="Haridas S."/>
            <person name="Albert R."/>
            <person name="Binder M."/>
            <person name="Bloem J."/>
            <person name="Labutti K."/>
            <person name="Salamov A."/>
            <person name="Andreopoulos B."/>
            <person name="Baker S."/>
            <person name="Barry K."/>
            <person name="Bills G."/>
            <person name="Bluhm B."/>
            <person name="Cannon C."/>
            <person name="Castanera R."/>
            <person name="Culley D."/>
            <person name="Daum C."/>
            <person name="Ezra D."/>
            <person name="Gonzalez J."/>
            <person name="Henrissat B."/>
            <person name="Kuo A."/>
            <person name="Liang C."/>
            <person name="Lipzen A."/>
            <person name="Lutzoni F."/>
            <person name="Magnuson J."/>
            <person name="Mondo S."/>
            <person name="Nolan M."/>
            <person name="Ohm R."/>
            <person name="Pangilinan J."/>
            <person name="Park H.-J."/>
            <person name="Ramirez L."/>
            <person name="Alfaro M."/>
            <person name="Sun H."/>
            <person name="Tritt A."/>
            <person name="Yoshinaga Y."/>
            <person name="Zwiers L.-H."/>
            <person name="Turgeon B."/>
            <person name="Goodwin S."/>
            <person name="Spatafora J."/>
            <person name="Crous P."/>
            <person name="Grigoriev I."/>
        </authorList>
    </citation>
    <scope>NUCLEOTIDE SEQUENCE</scope>
    <source>
        <strain evidence="4">CBS 260.36</strain>
    </source>
</reference>
<dbReference type="GO" id="GO:0001682">
    <property type="term" value="P:tRNA 5'-leader removal"/>
    <property type="evidence" value="ECO:0007669"/>
    <property type="project" value="InterPro"/>
</dbReference>
<evidence type="ECO:0000313" key="4">
    <source>
        <dbReference type="EMBL" id="KAF2152457.1"/>
    </source>
</evidence>
<evidence type="ECO:0000256" key="3">
    <source>
        <dbReference type="SAM" id="MobiDB-lite"/>
    </source>
</evidence>
<proteinExistence type="inferred from homology"/>
<protein>
    <submittedName>
        <fullName evidence="4">Uncharacterized protein</fullName>
    </submittedName>
</protein>
<keyword evidence="5" id="KW-1185">Reference proteome</keyword>
<dbReference type="GO" id="GO:0000172">
    <property type="term" value="C:ribonuclease MRP complex"/>
    <property type="evidence" value="ECO:0007669"/>
    <property type="project" value="TreeGrafter"/>
</dbReference>
<dbReference type="OrthoDB" id="24745at2759"/>
<evidence type="ECO:0000256" key="2">
    <source>
        <dbReference type="ARBA" id="ARBA00022694"/>
    </source>
</evidence>
<evidence type="ECO:0000313" key="5">
    <source>
        <dbReference type="Proteomes" id="UP000799439"/>
    </source>
</evidence>
<name>A0A9P4MGR6_9PEZI</name>
<comment type="caution">
    <text evidence="4">The sequence shown here is derived from an EMBL/GenBank/DDBJ whole genome shotgun (WGS) entry which is preliminary data.</text>
</comment>
<dbReference type="GO" id="GO:0030681">
    <property type="term" value="C:multimeric ribonuclease P complex"/>
    <property type="evidence" value="ECO:0007669"/>
    <property type="project" value="TreeGrafter"/>
</dbReference>
<dbReference type="PANTHER" id="PTHR15441:SF2">
    <property type="entry name" value="RIBONUCLEASE P_MRP PROTEIN SUBUNIT POP5"/>
    <property type="match status" value="1"/>
</dbReference>
<dbReference type="PANTHER" id="PTHR15441">
    <property type="entry name" value="RIBONUCLEASE P PROTEIN SUBUNIT P14"/>
    <property type="match status" value="1"/>
</dbReference>
<sequence>MVRLKHRYLLLQILYLDGSSSLPGSLAFHSPSSDTLTASILARTIRDSVAEQFGDYGAGLTSASLQVKYFSNPTSTAILRVSRAHHRLVWAACTTLTHLPDRAKSRRECVIRVLRVSGTIKKAELEAVKRAKQVIETARRAGGGELLARSSEMSTAPVDDDVDDDEDDDMDLDED</sequence>
<feature type="region of interest" description="Disordered" evidence="3">
    <location>
        <begin position="145"/>
        <end position="175"/>
    </location>
</feature>
<dbReference type="SUPFAM" id="SSF160350">
    <property type="entry name" value="Rnp2-like"/>
    <property type="match status" value="1"/>
</dbReference>
<organism evidence="4 5">
    <name type="scientific">Myriangium duriaei CBS 260.36</name>
    <dbReference type="NCBI Taxonomy" id="1168546"/>
    <lineage>
        <taxon>Eukaryota</taxon>
        <taxon>Fungi</taxon>
        <taxon>Dikarya</taxon>
        <taxon>Ascomycota</taxon>
        <taxon>Pezizomycotina</taxon>
        <taxon>Dothideomycetes</taxon>
        <taxon>Dothideomycetidae</taxon>
        <taxon>Myriangiales</taxon>
        <taxon>Myriangiaceae</taxon>
        <taxon>Myriangium</taxon>
    </lineage>
</organism>
<dbReference type="InterPro" id="IPR038085">
    <property type="entry name" value="Rnp2-like_sf"/>
</dbReference>
<accession>A0A9P4MGR6</accession>
<feature type="compositionally biased region" description="Acidic residues" evidence="3">
    <location>
        <begin position="158"/>
        <end position="175"/>
    </location>
</feature>
<dbReference type="InterPro" id="IPR002759">
    <property type="entry name" value="Pop5/Rpp14/Rnp2-like"/>
</dbReference>
<dbReference type="EMBL" id="ML996086">
    <property type="protein sequence ID" value="KAF2152457.1"/>
    <property type="molecule type" value="Genomic_DNA"/>
</dbReference>
<gene>
    <name evidence="4" type="ORF">K461DRAFT_278685</name>
</gene>
<dbReference type="GO" id="GO:0005730">
    <property type="term" value="C:nucleolus"/>
    <property type="evidence" value="ECO:0007669"/>
    <property type="project" value="TreeGrafter"/>
</dbReference>
<comment type="similarity">
    <text evidence="1">Belongs to the eukaryotic/archaeal RNase P protein component 2 family.</text>
</comment>
<dbReference type="Gene3D" id="3.30.70.3250">
    <property type="entry name" value="Ribonuclease P, Pop5 subunit"/>
    <property type="match status" value="1"/>
</dbReference>
<dbReference type="AlphaFoldDB" id="A0A9P4MGR6"/>
<dbReference type="Pfam" id="PF01900">
    <property type="entry name" value="RNase_P_Rpp14"/>
    <property type="match status" value="1"/>
</dbReference>